<keyword evidence="4" id="KW-1185">Reference proteome</keyword>
<dbReference type="InterPro" id="IPR052594">
    <property type="entry name" value="J_domain-containing_protein"/>
</dbReference>
<feature type="region of interest" description="Disordered" evidence="1">
    <location>
        <begin position="268"/>
        <end position="358"/>
    </location>
</feature>
<dbReference type="GO" id="GO:0005634">
    <property type="term" value="C:nucleus"/>
    <property type="evidence" value="ECO:0007669"/>
    <property type="project" value="TreeGrafter"/>
</dbReference>
<feature type="compositionally biased region" description="Basic residues" evidence="1">
    <location>
        <begin position="345"/>
        <end position="358"/>
    </location>
</feature>
<dbReference type="InterPro" id="IPR001623">
    <property type="entry name" value="DnaJ_domain"/>
</dbReference>
<comment type="caution">
    <text evidence="3">The sequence shown here is derived from an EMBL/GenBank/DDBJ whole genome shotgun (WGS) entry which is preliminary data.</text>
</comment>
<dbReference type="Pfam" id="PF23302">
    <property type="entry name" value="HTH_DNAJC9"/>
    <property type="match status" value="1"/>
</dbReference>
<proteinExistence type="predicted"/>
<dbReference type="GO" id="GO:0005737">
    <property type="term" value="C:cytoplasm"/>
    <property type="evidence" value="ECO:0007669"/>
    <property type="project" value="TreeGrafter"/>
</dbReference>
<dbReference type="CDD" id="cd06257">
    <property type="entry name" value="DnaJ"/>
    <property type="match status" value="1"/>
</dbReference>
<dbReference type="Gene3D" id="1.10.287.110">
    <property type="entry name" value="DnaJ domain"/>
    <property type="match status" value="1"/>
</dbReference>
<evidence type="ECO:0000313" key="4">
    <source>
        <dbReference type="Proteomes" id="UP000230002"/>
    </source>
</evidence>
<dbReference type="PANTHER" id="PTHR44144">
    <property type="entry name" value="DNAJ HOMOLOG SUBFAMILY C MEMBER 9"/>
    <property type="match status" value="1"/>
</dbReference>
<accession>A0A2G8RQZ0</accession>
<feature type="compositionally biased region" description="Basic and acidic residues" evidence="1">
    <location>
        <begin position="321"/>
        <end position="337"/>
    </location>
</feature>
<feature type="compositionally biased region" description="Basic residues" evidence="1">
    <location>
        <begin position="226"/>
        <end position="236"/>
    </location>
</feature>
<dbReference type="Proteomes" id="UP000230002">
    <property type="component" value="Unassembled WGS sequence"/>
</dbReference>
<feature type="region of interest" description="Disordered" evidence="1">
    <location>
        <begin position="221"/>
        <end position="244"/>
    </location>
</feature>
<dbReference type="EMBL" id="AYKW01000067">
    <property type="protein sequence ID" value="PIL23930.1"/>
    <property type="molecule type" value="Genomic_DNA"/>
</dbReference>
<reference evidence="3 4" key="1">
    <citation type="journal article" date="2015" name="Sci. Rep.">
        <title>Chromosome-level genome map provides insights into diverse defense mechanisms in the medicinal fungus Ganoderma sinense.</title>
        <authorList>
            <person name="Zhu Y."/>
            <person name="Xu J."/>
            <person name="Sun C."/>
            <person name="Zhou S."/>
            <person name="Xu H."/>
            <person name="Nelson D.R."/>
            <person name="Qian J."/>
            <person name="Song J."/>
            <person name="Luo H."/>
            <person name="Xiang L."/>
            <person name="Li Y."/>
            <person name="Xu Z."/>
            <person name="Ji A."/>
            <person name="Wang L."/>
            <person name="Lu S."/>
            <person name="Hayward A."/>
            <person name="Sun W."/>
            <person name="Li X."/>
            <person name="Schwartz D.C."/>
            <person name="Wang Y."/>
            <person name="Chen S."/>
        </authorList>
    </citation>
    <scope>NUCLEOTIDE SEQUENCE [LARGE SCALE GENOMIC DNA]</scope>
    <source>
        <strain evidence="3 4">ZZ0214-1</strain>
    </source>
</reference>
<evidence type="ECO:0000313" key="3">
    <source>
        <dbReference type="EMBL" id="PIL23930.1"/>
    </source>
</evidence>
<dbReference type="PANTHER" id="PTHR44144:SF1">
    <property type="entry name" value="DNAJ HOMOLOG SUBFAMILY C MEMBER 9"/>
    <property type="match status" value="1"/>
</dbReference>
<feature type="domain" description="J" evidence="2">
    <location>
        <begin position="17"/>
        <end position="87"/>
    </location>
</feature>
<dbReference type="OrthoDB" id="110024at2759"/>
<dbReference type="STRING" id="1077348.A0A2G8RQZ0"/>
<gene>
    <name evidence="3" type="ORF">GSI_13681</name>
</gene>
<organism evidence="3 4">
    <name type="scientific">Ganoderma sinense ZZ0214-1</name>
    <dbReference type="NCBI Taxonomy" id="1077348"/>
    <lineage>
        <taxon>Eukaryota</taxon>
        <taxon>Fungi</taxon>
        <taxon>Dikarya</taxon>
        <taxon>Basidiomycota</taxon>
        <taxon>Agaricomycotina</taxon>
        <taxon>Agaricomycetes</taxon>
        <taxon>Polyporales</taxon>
        <taxon>Polyporaceae</taxon>
        <taxon>Ganoderma</taxon>
    </lineage>
</organism>
<name>A0A2G8RQZ0_9APHY</name>
<dbReference type="PRINTS" id="PR00625">
    <property type="entry name" value="JDOMAIN"/>
</dbReference>
<dbReference type="PROSITE" id="PS50076">
    <property type="entry name" value="DNAJ_2"/>
    <property type="match status" value="1"/>
</dbReference>
<feature type="compositionally biased region" description="Acidic residues" evidence="1">
    <location>
        <begin position="290"/>
        <end position="299"/>
    </location>
</feature>
<dbReference type="SMART" id="SM00271">
    <property type="entry name" value="DnaJ"/>
    <property type="match status" value="1"/>
</dbReference>
<dbReference type="AlphaFoldDB" id="A0A2G8RQZ0"/>
<evidence type="ECO:0000256" key="1">
    <source>
        <dbReference type="SAM" id="MobiDB-lite"/>
    </source>
</evidence>
<dbReference type="Pfam" id="PF00226">
    <property type="entry name" value="DnaJ"/>
    <property type="match status" value="1"/>
</dbReference>
<evidence type="ECO:0000259" key="2">
    <source>
        <dbReference type="PROSITE" id="PS50076"/>
    </source>
</evidence>
<protein>
    <submittedName>
        <fullName evidence="3">Transporter</fullName>
    </submittedName>
</protein>
<dbReference type="InterPro" id="IPR018253">
    <property type="entry name" value="DnaJ_domain_CS"/>
</dbReference>
<sequence length="358" mass="40137">MDDSDPISQFFPDQDVDLYDVLGVKQDSNPDDIKKAYRKLALKYHPDKHAGASEDARADASLKFQQLGFAYAVLSDEKRRGRYDLTGKTDECADFGPGEDGWEAYFEQLFEEVTKDKLDIMKKEYQGSDKELEDLKQAYIETDGSIADFMTHIPHSTFDDEARFIVAISDLIERGDLPSLPQWQSSTKDEKAKLVRKKQAVKEAAEAEELAKELGVHDEFFGSGKKGARKGKGRGKAKADEEDTSALQALILKKRRNAESLFDNIAAKYAQAEPADKGSKKVKKRAKATEEDEDEDELDAFPKKRSRKDMPPPPDIDDTEFEKIQERLMENKAKRAAEGSGRTKGATKGRAGKGRKAK</sequence>
<dbReference type="GO" id="GO:0031072">
    <property type="term" value="F:heat shock protein binding"/>
    <property type="evidence" value="ECO:0007669"/>
    <property type="project" value="TreeGrafter"/>
</dbReference>
<dbReference type="InterPro" id="IPR036869">
    <property type="entry name" value="J_dom_sf"/>
</dbReference>
<dbReference type="PROSITE" id="PS00636">
    <property type="entry name" value="DNAJ_1"/>
    <property type="match status" value="1"/>
</dbReference>
<dbReference type="InterPro" id="IPR056453">
    <property type="entry name" value="HTH_DNAJC9"/>
</dbReference>
<dbReference type="SUPFAM" id="SSF46565">
    <property type="entry name" value="Chaperone J-domain"/>
    <property type="match status" value="1"/>
</dbReference>